<evidence type="ECO:0000256" key="10">
    <source>
        <dbReference type="SAM" id="Coils"/>
    </source>
</evidence>
<organism evidence="13 14">
    <name type="scientific">Varroa destructor</name>
    <name type="common">Honeybee mite</name>
    <dbReference type="NCBI Taxonomy" id="109461"/>
    <lineage>
        <taxon>Eukaryota</taxon>
        <taxon>Metazoa</taxon>
        <taxon>Ecdysozoa</taxon>
        <taxon>Arthropoda</taxon>
        <taxon>Chelicerata</taxon>
        <taxon>Arachnida</taxon>
        <taxon>Acari</taxon>
        <taxon>Parasitiformes</taxon>
        <taxon>Mesostigmata</taxon>
        <taxon>Gamasina</taxon>
        <taxon>Dermanyssoidea</taxon>
        <taxon>Varroidae</taxon>
        <taxon>Varroa</taxon>
    </lineage>
</organism>
<keyword evidence="6 10" id="KW-0175">Coiled coil</keyword>
<dbReference type="RefSeq" id="XP_022645726.1">
    <property type="nucleotide sequence ID" value="XM_022789991.1"/>
</dbReference>
<dbReference type="GO" id="GO:0008017">
    <property type="term" value="F:microtubule binding"/>
    <property type="evidence" value="ECO:0007669"/>
    <property type="project" value="InterPro"/>
</dbReference>
<feature type="compositionally biased region" description="Basic and acidic residues" evidence="11">
    <location>
        <begin position="1020"/>
        <end position="1036"/>
    </location>
</feature>
<feature type="region of interest" description="Disordered" evidence="11">
    <location>
        <begin position="604"/>
        <end position="625"/>
    </location>
</feature>
<evidence type="ECO:0000256" key="4">
    <source>
        <dbReference type="ARBA" id="ARBA00022741"/>
    </source>
</evidence>
<evidence type="ECO:0000256" key="6">
    <source>
        <dbReference type="ARBA" id="ARBA00023054"/>
    </source>
</evidence>
<evidence type="ECO:0000256" key="11">
    <source>
        <dbReference type="SAM" id="MobiDB-lite"/>
    </source>
</evidence>
<dbReference type="Gene3D" id="3.40.850.10">
    <property type="entry name" value="Kinesin motor domain"/>
    <property type="match status" value="1"/>
</dbReference>
<dbReference type="Pfam" id="PF00225">
    <property type="entry name" value="Kinesin"/>
    <property type="match status" value="1"/>
</dbReference>
<dbReference type="GO" id="GO:0090307">
    <property type="term" value="P:mitotic spindle assembly"/>
    <property type="evidence" value="ECO:0007669"/>
    <property type="project" value="TreeGrafter"/>
</dbReference>
<reference evidence="13" key="1">
    <citation type="submission" date="2021-01" db="UniProtKB">
        <authorList>
            <consortium name="EnsemblMetazoa"/>
        </authorList>
    </citation>
    <scope>IDENTIFICATION</scope>
</reference>
<dbReference type="GO" id="GO:0008574">
    <property type="term" value="F:plus-end-directed microtubule motor activity"/>
    <property type="evidence" value="ECO:0007669"/>
    <property type="project" value="TreeGrafter"/>
</dbReference>
<comment type="subcellular location">
    <subcellularLocation>
        <location evidence="1">Cytoplasm</location>
        <location evidence="1">Cytoskeleton</location>
        <location evidence="1">Spindle</location>
    </subcellularLocation>
</comment>
<feature type="domain" description="Kinesin motor" evidence="12">
    <location>
        <begin position="38"/>
        <end position="420"/>
    </location>
</feature>
<evidence type="ECO:0000259" key="12">
    <source>
        <dbReference type="PROSITE" id="PS50067"/>
    </source>
</evidence>
<dbReference type="GO" id="GO:0005876">
    <property type="term" value="C:spindle microtubule"/>
    <property type="evidence" value="ECO:0007669"/>
    <property type="project" value="TreeGrafter"/>
</dbReference>
<dbReference type="InParanoid" id="A0A7M7JBP8"/>
<evidence type="ECO:0000256" key="7">
    <source>
        <dbReference type="ARBA" id="ARBA00023175"/>
    </source>
</evidence>
<protein>
    <recommendedName>
        <fullName evidence="12">Kinesin motor domain-containing protein</fullName>
    </recommendedName>
</protein>
<comment type="similarity">
    <text evidence="9">Belongs to the TRAFAC class myosin-kinesin ATPase superfamily. Kinesin family.</text>
</comment>
<evidence type="ECO:0000256" key="9">
    <source>
        <dbReference type="PROSITE-ProRule" id="PRU00283"/>
    </source>
</evidence>
<dbReference type="KEGG" id="vde:111243826"/>
<dbReference type="GO" id="GO:0005524">
    <property type="term" value="F:ATP binding"/>
    <property type="evidence" value="ECO:0007669"/>
    <property type="project" value="UniProtKB-UniRule"/>
</dbReference>
<dbReference type="EnsemblMetazoa" id="XM_022789991">
    <property type="protein sequence ID" value="XP_022645726"/>
    <property type="gene ID" value="LOC111243826"/>
</dbReference>
<dbReference type="OrthoDB" id="6436009at2759"/>
<evidence type="ECO:0000256" key="8">
    <source>
        <dbReference type="ARBA" id="ARBA00023212"/>
    </source>
</evidence>
<dbReference type="SUPFAM" id="SSF52540">
    <property type="entry name" value="P-loop containing nucleoside triphosphate hydrolases"/>
    <property type="match status" value="1"/>
</dbReference>
<dbReference type="InterPro" id="IPR001752">
    <property type="entry name" value="Kinesin_motor_dom"/>
</dbReference>
<name>A0A7M7JBP8_VARDE</name>
<feature type="binding site" evidence="9">
    <location>
        <begin position="114"/>
        <end position="121"/>
    </location>
    <ligand>
        <name>ATP</name>
        <dbReference type="ChEBI" id="CHEBI:30616"/>
    </ligand>
</feature>
<dbReference type="AlphaFoldDB" id="A0A7M7JBP8"/>
<keyword evidence="5 9" id="KW-0067">ATP-binding</keyword>
<keyword evidence="4 9" id="KW-0547">Nucleotide-binding</keyword>
<evidence type="ECO:0000313" key="14">
    <source>
        <dbReference type="Proteomes" id="UP000594260"/>
    </source>
</evidence>
<dbReference type="GO" id="GO:0007018">
    <property type="term" value="P:microtubule-based movement"/>
    <property type="evidence" value="ECO:0007669"/>
    <property type="project" value="InterPro"/>
</dbReference>
<dbReference type="InterPro" id="IPR036961">
    <property type="entry name" value="Kinesin_motor_dom_sf"/>
</dbReference>
<keyword evidence="2" id="KW-0963">Cytoplasm</keyword>
<dbReference type="GO" id="GO:0051231">
    <property type="term" value="P:spindle elongation"/>
    <property type="evidence" value="ECO:0007669"/>
    <property type="project" value="TreeGrafter"/>
</dbReference>
<dbReference type="InterPro" id="IPR027417">
    <property type="entry name" value="P-loop_NTPase"/>
</dbReference>
<dbReference type="PROSITE" id="PS50067">
    <property type="entry name" value="KINESIN_MOTOR_2"/>
    <property type="match status" value="1"/>
</dbReference>
<dbReference type="GO" id="GO:0072686">
    <property type="term" value="C:mitotic spindle"/>
    <property type="evidence" value="ECO:0007669"/>
    <property type="project" value="TreeGrafter"/>
</dbReference>
<dbReference type="InterPro" id="IPR047149">
    <property type="entry name" value="KIF11-like"/>
</dbReference>
<keyword evidence="3" id="KW-0597">Phosphoprotein</keyword>
<feature type="coiled-coil region" evidence="10">
    <location>
        <begin position="490"/>
        <end position="575"/>
    </location>
</feature>
<feature type="region of interest" description="Disordered" evidence="11">
    <location>
        <begin position="978"/>
        <end position="1054"/>
    </location>
</feature>
<proteinExistence type="inferred from homology"/>
<evidence type="ECO:0000256" key="2">
    <source>
        <dbReference type="ARBA" id="ARBA00022490"/>
    </source>
</evidence>
<dbReference type="PANTHER" id="PTHR47970">
    <property type="entry name" value="KINESIN-LIKE PROTEIN KIF11"/>
    <property type="match status" value="1"/>
</dbReference>
<dbReference type="GO" id="GO:0005634">
    <property type="term" value="C:nucleus"/>
    <property type="evidence" value="ECO:0007669"/>
    <property type="project" value="TreeGrafter"/>
</dbReference>
<sequence length="1054" mass="120544">MRLKSPGKICERATMDSSSLAEAPRRIDFGAADKERESLPVYLRIKPIQEEDLSIKVIDATTVETNHAGRANKKATFTHIFSGTVTQEEVFNVTTASLVDKFLDGANVMTFAYGVTSSGKTYTIMGERSDPGVVPRTLEKIFGSYKSKIKKSVPTYKPKLFEAAQELTSAEIEELERIKSSLLTKGKGGPVGFDQYAFANMTRDASESPTNTTINGADSCSVWISVYEIYNEIISDLLDVASRNKRKGLMVGQDTKGQTFVKDLIQLPVNSAAEAFGLLQIAKQNLAKASTKLNDASSRSHMVFTVKMVHWGAALTEPLFVISDLAGSERQSKTGTTGVILRQASAINGSLLVLGRCLEALRKKDKGISAPFRDSKLTRMLNPFFTLGGYVSLIICINPHIYLQDETMDTIRFSAIASEIVQFSDRPLERLRQLRRLTQGCVDNSPLKVGSVDDTEVESWQDAVHRKLVRQGVSYIEVKASYFNDMARDILRAEKMLVSNEEEIMRLKERLKQEDEAKENIHFMYQDRMKEQRDKFLKEKAALREMYEEDQEVTVGELEEQIQIYKEKYMKYREGYAKTSEYLKEKLWPELYMFRDRFGYLPEFPPTDRSDDRDEEQPRPENTISYWQNKLHEKDDELRATKKNLNQAVEDGACLRRELVELEQAREIAEKDAKDSKKALKEQASLNEQLMDQTRTLQAELTDRETLVDQVAELKKAAQNAEENHECFIVDTRIQIDNLQAELESLKAELREKDKDLEEAAMKEDLALQKLSSLQKVVERLEEQVASKSGEISLLQEINAEKALLSEQIVSLETQLKAARESLISARADMVTMQEELEAVSEREQELADREAQVTIRLRELRRSRAADQQHVNALEEMRDLRERLNQQQEELAKAAALRQAQNDELEQLREKAESFEILASQLQKVSEENREFRDRVRCLEGEKRRLDDEVKRTRALEVEVEYLTRKLDNQQRRVLRDCPQTEKPRKRRSLSVSDADDGSAGRTLMKDVPKLEKPRRRLRLGDEENILDKTLDGTIRDPSPLPTPYRTRSSRKK</sequence>
<keyword evidence="14" id="KW-1185">Reference proteome</keyword>
<accession>A0A7M7JBP8</accession>
<evidence type="ECO:0000256" key="1">
    <source>
        <dbReference type="ARBA" id="ARBA00004186"/>
    </source>
</evidence>
<dbReference type="PRINTS" id="PR00380">
    <property type="entry name" value="KINESINHEAVY"/>
</dbReference>
<feature type="coiled-coil region" evidence="10">
    <location>
        <begin position="631"/>
        <end position="974"/>
    </location>
</feature>
<dbReference type="OMA" id="ICERATM"/>
<keyword evidence="8" id="KW-0206">Cytoskeleton</keyword>
<evidence type="ECO:0000256" key="5">
    <source>
        <dbReference type="ARBA" id="ARBA00022840"/>
    </source>
</evidence>
<dbReference type="Proteomes" id="UP000594260">
    <property type="component" value="Unplaced"/>
</dbReference>
<keyword evidence="7 9" id="KW-0505">Motor protein</keyword>
<dbReference type="GeneID" id="111243826"/>
<dbReference type="PANTHER" id="PTHR47970:SF29">
    <property type="entry name" value="KINESIN FAMILY MEMBER 20B"/>
    <property type="match status" value="1"/>
</dbReference>
<evidence type="ECO:0000256" key="3">
    <source>
        <dbReference type="ARBA" id="ARBA00022553"/>
    </source>
</evidence>
<evidence type="ECO:0000313" key="13">
    <source>
        <dbReference type="EnsemblMetazoa" id="XP_022645726"/>
    </source>
</evidence>
<dbReference type="SMART" id="SM00129">
    <property type="entry name" value="KISc"/>
    <property type="match status" value="1"/>
</dbReference>
<feature type="compositionally biased region" description="Basic and acidic residues" evidence="11">
    <location>
        <begin position="606"/>
        <end position="619"/>
    </location>
</feature>